<gene>
    <name evidence="4" type="ORF">SNOG_01088</name>
</gene>
<dbReference type="PANTHER" id="PTHR18884">
    <property type="entry name" value="SEPTIN"/>
    <property type="match status" value="1"/>
</dbReference>
<dbReference type="GO" id="GO:0015630">
    <property type="term" value="C:microtubule cytoskeleton"/>
    <property type="evidence" value="ECO:0000318"/>
    <property type="project" value="GO_Central"/>
</dbReference>
<dbReference type="GO" id="GO:0005940">
    <property type="term" value="C:septin ring"/>
    <property type="evidence" value="ECO:0000318"/>
    <property type="project" value="GO_Central"/>
</dbReference>
<dbReference type="AlphaFoldDB" id="Q0V4H6"/>
<evidence type="ECO:0000313" key="4">
    <source>
        <dbReference type="EMBL" id="EAT92583.2"/>
    </source>
</evidence>
<feature type="region of interest" description="Disordered" evidence="2">
    <location>
        <begin position="252"/>
        <end position="287"/>
    </location>
</feature>
<dbReference type="Pfam" id="PF00735">
    <property type="entry name" value="Septin"/>
    <property type="match status" value="1"/>
</dbReference>
<dbReference type="KEGG" id="pno:SNOG_01088"/>
<dbReference type="GO" id="GO:0003924">
    <property type="term" value="F:GTPase activity"/>
    <property type="evidence" value="ECO:0000318"/>
    <property type="project" value="GO_Central"/>
</dbReference>
<reference evidence="5" key="1">
    <citation type="journal article" date="2007" name="Plant Cell">
        <title>Dothideomycete-plant interactions illuminated by genome sequencing and EST analysis of the wheat pathogen Stagonospora nodorum.</title>
        <authorList>
            <person name="Hane J.K."/>
            <person name="Lowe R.G."/>
            <person name="Solomon P.S."/>
            <person name="Tan K.C."/>
            <person name="Schoch C.L."/>
            <person name="Spatafora J.W."/>
            <person name="Crous P.W."/>
            <person name="Kodira C."/>
            <person name="Birren B.W."/>
            <person name="Galagan J.E."/>
            <person name="Torriani S.F."/>
            <person name="McDonald B.A."/>
            <person name="Oliver R.P."/>
        </authorList>
    </citation>
    <scope>NUCLEOTIDE SEQUENCE [LARGE SCALE GENOMIC DNA]</scope>
    <source>
        <strain evidence="5">SN15 / ATCC MYA-4574 / FGSC 10173</strain>
    </source>
</reference>
<organism evidence="4 5">
    <name type="scientific">Phaeosphaeria nodorum (strain SN15 / ATCC MYA-4574 / FGSC 10173)</name>
    <name type="common">Glume blotch fungus</name>
    <name type="synonym">Parastagonospora nodorum</name>
    <dbReference type="NCBI Taxonomy" id="321614"/>
    <lineage>
        <taxon>Eukaryota</taxon>
        <taxon>Fungi</taxon>
        <taxon>Dikarya</taxon>
        <taxon>Ascomycota</taxon>
        <taxon>Pezizomycotina</taxon>
        <taxon>Dothideomycetes</taxon>
        <taxon>Pleosporomycetidae</taxon>
        <taxon>Pleosporales</taxon>
        <taxon>Pleosporineae</taxon>
        <taxon>Phaeosphaeriaceae</taxon>
        <taxon>Parastagonospora</taxon>
    </lineage>
</organism>
<dbReference type="GO" id="GO:0061640">
    <property type="term" value="P:cytoskeleton-dependent cytokinesis"/>
    <property type="evidence" value="ECO:0000318"/>
    <property type="project" value="GO_Central"/>
</dbReference>
<dbReference type="GO" id="GO:0032153">
    <property type="term" value="C:cell division site"/>
    <property type="evidence" value="ECO:0000318"/>
    <property type="project" value="GO_Central"/>
</dbReference>
<dbReference type="HOGENOM" id="CLU_018628_0_1_1"/>
<protein>
    <recommendedName>
        <fullName evidence="3">Septin-type G domain-containing protein</fullName>
    </recommendedName>
</protein>
<feature type="compositionally biased region" description="Basic and acidic residues" evidence="2">
    <location>
        <begin position="98"/>
        <end position="107"/>
    </location>
</feature>
<dbReference type="EMBL" id="CH445325">
    <property type="protein sequence ID" value="EAT92583.2"/>
    <property type="molecule type" value="Genomic_DNA"/>
</dbReference>
<evidence type="ECO:0000259" key="3">
    <source>
        <dbReference type="PROSITE" id="PS51719"/>
    </source>
</evidence>
<dbReference type="InterPro" id="IPR027417">
    <property type="entry name" value="P-loop_NTPase"/>
</dbReference>
<keyword evidence="1" id="KW-0547">Nucleotide-binding</keyword>
<feature type="compositionally biased region" description="Basic residues" evidence="2">
    <location>
        <begin position="125"/>
        <end position="134"/>
    </location>
</feature>
<feature type="region of interest" description="Disordered" evidence="2">
    <location>
        <begin position="1"/>
        <end position="163"/>
    </location>
</feature>
<feature type="domain" description="Septin-type G" evidence="3">
    <location>
        <begin position="230"/>
        <end position="546"/>
    </location>
</feature>
<dbReference type="GO" id="GO:0060090">
    <property type="term" value="F:molecular adaptor activity"/>
    <property type="evidence" value="ECO:0000318"/>
    <property type="project" value="GO_Central"/>
</dbReference>
<dbReference type="InterPro" id="IPR030379">
    <property type="entry name" value="G_SEPTIN_dom"/>
</dbReference>
<accession>Q0V4H6</accession>
<name>Q0V4H6_PHANO</name>
<evidence type="ECO:0000313" key="5">
    <source>
        <dbReference type="Proteomes" id="UP000001055"/>
    </source>
</evidence>
<sequence length="759" mass="82770">MRPLPGGDALSSSVKPRSRKSSVDHAVASSHVPTAFFMRSEEEMEQSLASSSNTQPPARLQDSTFGVQSLADTLEAAFGSERTPTARRTGSFHSTQSSEKKTSRAESHSSASSSVKLPGSFKTVPQRRPRRKLSSHASSTPLTPLQTDAPSPGPMSGMPSTPSAISLQSLKLSDEDSIMDESGSQAVTSSGEEDGAEATTQQASMASFPQLVMPSIQMPSRRPFTTKGKAMGKLKIMVAGESVQVCEDIVHVDPLSPPKSTTHAPRSASKSRRRSSDRPRPAAITEIHASTKPYPPWWSDMEESRQLRRRKSSLDAVLERNICFVDTPGFARGEAEKDDMDRVVEYVESLLYQMSSVTTMEDSDVLGVISGSGGVAIDLVLYLLPPNKDISADIVFMQRLSALTNVVPVIAKSDTLSAQEDIALKTNILARLQTAPAIPFMFDKTLEDALLAAQSLSIIHPEVQTSQPGQYPFTSPTYPYAISSTPGPDHETMDASLLMSPEYVQPLLPSELATLVEQVFEPDSIAWLRHSAAKKFLAWRKRTTLPGDSFILKSLQQPRSPTTASVGLNRAAMNCVLVPQSASPFYPSNLQSPFRTSSPSLDLENPTSFSLTRINQPDPDIRIAKWATDLQRSLRNERTRFEELQRADRAKWLLEQVAEEVSRGGIVASPNSPRADWAVVRRADGKGEERYGKHEGLDSRDPLGICRITDEVRKRGFVVVKVLGGVSMLGAVVVAVVRACGGEVGVQRAWWCWVPGSEW</sequence>
<feature type="region of interest" description="Disordered" evidence="2">
    <location>
        <begin position="177"/>
        <end position="205"/>
    </location>
</feature>
<dbReference type="eggNOG" id="KOG2655">
    <property type="taxonomic scope" value="Eukaryota"/>
</dbReference>
<feature type="compositionally biased region" description="Polar residues" evidence="2">
    <location>
        <begin position="135"/>
        <end position="149"/>
    </location>
</feature>
<dbReference type="GO" id="GO:0005525">
    <property type="term" value="F:GTP binding"/>
    <property type="evidence" value="ECO:0007669"/>
    <property type="project" value="UniProtKB-KW"/>
</dbReference>
<evidence type="ECO:0000256" key="1">
    <source>
        <dbReference type="RuleBase" id="RU004560"/>
    </source>
</evidence>
<dbReference type="Proteomes" id="UP000001055">
    <property type="component" value="Unassembled WGS sequence"/>
</dbReference>
<dbReference type="GO" id="GO:0008104">
    <property type="term" value="P:intracellular protein localization"/>
    <property type="evidence" value="ECO:0000318"/>
    <property type="project" value="GO_Central"/>
</dbReference>
<feature type="compositionally biased region" description="Polar residues" evidence="2">
    <location>
        <begin position="47"/>
        <end position="71"/>
    </location>
</feature>
<dbReference type="GeneID" id="5968078"/>
<dbReference type="VEuPathDB" id="FungiDB:JI435_010880"/>
<evidence type="ECO:0000256" key="2">
    <source>
        <dbReference type="SAM" id="MobiDB-lite"/>
    </source>
</evidence>
<feature type="compositionally biased region" description="Low complexity" evidence="2">
    <location>
        <begin position="154"/>
        <end position="163"/>
    </location>
</feature>
<dbReference type="InParanoid" id="Q0V4H6"/>
<keyword evidence="1" id="KW-0342">GTP-binding</keyword>
<dbReference type="STRING" id="321614.Q0V4H6"/>
<comment type="similarity">
    <text evidence="1">Belongs to the TRAFAC class TrmE-Era-EngA-EngB-Septin-like GTPase superfamily. Septin GTPase family.</text>
</comment>
<dbReference type="GO" id="GO:0031105">
    <property type="term" value="C:septin complex"/>
    <property type="evidence" value="ECO:0000318"/>
    <property type="project" value="GO_Central"/>
</dbReference>
<dbReference type="PROSITE" id="PS51719">
    <property type="entry name" value="G_SEPTIN"/>
    <property type="match status" value="1"/>
</dbReference>
<dbReference type="Gene3D" id="3.40.50.300">
    <property type="entry name" value="P-loop containing nucleotide triphosphate hydrolases"/>
    <property type="match status" value="1"/>
</dbReference>
<proteinExistence type="inferred from homology"/>
<feature type="compositionally biased region" description="Polar residues" evidence="2">
    <location>
        <begin position="82"/>
        <end position="97"/>
    </location>
</feature>
<dbReference type="RefSeq" id="XP_001791745.1">
    <property type="nucleotide sequence ID" value="XM_001791693.1"/>
</dbReference>